<dbReference type="Proteomes" id="UP000199752">
    <property type="component" value="Chromosome 6"/>
</dbReference>
<feature type="transmembrane region" description="Helical" evidence="1">
    <location>
        <begin position="98"/>
        <end position="131"/>
    </location>
</feature>
<dbReference type="VEuPathDB" id="CryptoDB:CHUDEA6_1360"/>
<keyword evidence="4" id="KW-1185">Reference proteome</keyword>
<dbReference type="EMBL" id="JTAI01000007">
    <property type="protein sequence ID" value="PPS97719.1"/>
    <property type="molecule type" value="Genomic_DNA"/>
</dbReference>
<keyword evidence="1" id="KW-0812">Transmembrane</keyword>
<protein>
    <submittedName>
        <fullName evidence="2">Uncharacterized protein</fullName>
    </submittedName>
</protein>
<feature type="transmembrane region" description="Helical" evidence="1">
    <location>
        <begin position="37"/>
        <end position="61"/>
    </location>
</feature>
<reference evidence="2" key="2">
    <citation type="submission" date="2015-08" db="EMBL/GenBank/DDBJ databases">
        <authorList>
            <person name="Babu N.S."/>
            <person name="Beckwith C.J."/>
            <person name="Beseler K.G."/>
            <person name="Brison A."/>
            <person name="Carone J.V."/>
            <person name="Caskin T.P."/>
            <person name="Diamond M."/>
            <person name="Durham M.E."/>
            <person name="Foxe J.M."/>
            <person name="Go M."/>
            <person name="Henderson B.A."/>
            <person name="Jones I.B."/>
            <person name="McGettigan J.A."/>
            <person name="Micheletti S.J."/>
            <person name="Nasrallah M.E."/>
            <person name="Ortiz D."/>
            <person name="Piller C.R."/>
            <person name="Privatt S.R."/>
            <person name="Schneider S.L."/>
            <person name="Sharp S."/>
            <person name="Smith T.C."/>
            <person name="Stanton J.D."/>
            <person name="Ullery H.E."/>
            <person name="Wilson R.J."/>
            <person name="Serrano M.G."/>
            <person name="Buck G."/>
            <person name="Lee V."/>
            <person name="Wang Y."/>
            <person name="Carvalho R."/>
            <person name="Voegtly L."/>
            <person name="Shi R."/>
            <person name="Duckworth R."/>
            <person name="Johnson A."/>
            <person name="Loviza R."/>
            <person name="Walstead R."/>
            <person name="Shah Z."/>
            <person name="Kiflezghi M."/>
            <person name="Wade K."/>
            <person name="Ball S.L."/>
            <person name="Bradley K.W."/>
            <person name="Asai D.J."/>
            <person name="Bowman C.A."/>
            <person name="Russell D.A."/>
            <person name="Pope W.H."/>
            <person name="Jacobs-Sera D."/>
            <person name="Hendrix R.W."/>
            <person name="Hatfull G.F."/>
        </authorList>
    </citation>
    <scope>NUCLEOTIDE SEQUENCE [LARGE SCALE GENOMIC DNA]</scope>
</reference>
<gene>
    <name evidence="2" type="ORF">CHUDEA6_1360</name>
    <name evidence="3" type="ORF">GY17_00000137</name>
</gene>
<dbReference type="AlphaFoldDB" id="A0A0S4TGP3"/>
<feature type="transmembrane region" description="Helical" evidence="1">
    <location>
        <begin position="73"/>
        <end position="92"/>
    </location>
</feature>
<dbReference type="EMBL" id="LN877952">
    <property type="protein sequence ID" value="CUV06561.1"/>
    <property type="molecule type" value="Genomic_DNA"/>
</dbReference>
<reference evidence="3 4" key="3">
    <citation type="submission" date="2017-10" db="EMBL/GenBank/DDBJ databases">
        <title>Consistent, comparative and evidence-based genome annotation and re-annotation for the closely-related species, Cryptosporidium parvum, C. hominis and C. tyzzeri.</title>
        <authorList>
            <person name="Baptista R.P."/>
            <person name="Li Y."/>
            <person name="Sateriale A."/>
            <person name="Striepen B."/>
            <person name="Kissinger J.C."/>
        </authorList>
    </citation>
    <scope>NUCLEOTIDE SEQUENCE [LARGE SCALE GENOMIC DNA]</scope>
    <source>
        <strain evidence="3">30976</strain>
    </source>
</reference>
<sequence>MLIFLFESFLINFEDVLSFFEAIFKFVLVVNFPTGDFFGLTLFEVDFEVVFFSIFFMTLTTEGIELTFDLERAVVFFAGVFLICVFFVSFFVTDCFTLSFAFFIFFIVFLFFIGFSEFIFFIISFFITLFMPEPIIFDLPSTFFAVFFVFKLFTSELILSVFLLPIFVERLDLQTILIVLCWTPVKIDKIVYYYTNCLLQLRL</sequence>
<evidence type="ECO:0000256" key="1">
    <source>
        <dbReference type="SAM" id="Phobius"/>
    </source>
</evidence>
<name>A0A0S4TGP3_CRYHO</name>
<accession>A0A0S4TGP3</accession>
<reference evidence="3 4" key="1">
    <citation type="submission" date="2014-11" db="EMBL/GenBank/DDBJ databases">
        <title>Comparative genomic analysis of Cryptosporidium hominis reveals occurrence of genetic recombination in virulent subtypes.</title>
        <authorList>
            <person name="Guo Y."/>
            <person name="Tang K."/>
            <person name="Frace M."/>
            <person name="Li N."/>
            <person name="Roellig D.M."/>
            <person name="Sammons S."/>
            <person name="Knipe K."/>
            <person name="Rowe L."/>
            <person name="Feng Y."/>
            <person name="Xiao L."/>
        </authorList>
    </citation>
    <scope>NUCLEOTIDE SEQUENCE [LARGE SCALE GENOMIC DNA]</scope>
    <source>
        <strain evidence="3">30976</strain>
    </source>
</reference>
<feature type="transmembrane region" description="Helical" evidence="1">
    <location>
        <begin position="143"/>
        <end position="168"/>
    </location>
</feature>
<keyword evidence="1" id="KW-0472">Membrane</keyword>
<evidence type="ECO:0000313" key="4">
    <source>
        <dbReference type="Proteomes" id="UP001429100"/>
    </source>
</evidence>
<keyword evidence="1" id="KW-1133">Transmembrane helix</keyword>
<dbReference type="VEuPathDB" id="CryptoDB:Chro.60170"/>
<organism evidence="2">
    <name type="scientific">Cryptosporidium hominis</name>
    <dbReference type="NCBI Taxonomy" id="237895"/>
    <lineage>
        <taxon>Eukaryota</taxon>
        <taxon>Sar</taxon>
        <taxon>Alveolata</taxon>
        <taxon>Apicomplexa</taxon>
        <taxon>Conoidasida</taxon>
        <taxon>Coccidia</taxon>
        <taxon>Eucoccidiorida</taxon>
        <taxon>Eimeriorina</taxon>
        <taxon>Cryptosporidiidae</taxon>
        <taxon>Cryptosporidium</taxon>
    </lineage>
</organism>
<dbReference type="Proteomes" id="UP001429100">
    <property type="component" value="Unassembled WGS sequence"/>
</dbReference>
<evidence type="ECO:0000313" key="2">
    <source>
        <dbReference type="EMBL" id="CUV06561.1"/>
    </source>
</evidence>
<dbReference type="VEuPathDB" id="CryptoDB:GY17_00000137"/>
<evidence type="ECO:0000313" key="3">
    <source>
        <dbReference type="EMBL" id="PPS97719.1"/>
    </source>
</evidence>
<proteinExistence type="predicted"/>